<dbReference type="EMBL" id="JAPFFM010000011">
    <property type="protein sequence ID" value="KAJ6733130.1"/>
    <property type="molecule type" value="Genomic_DNA"/>
</dbReference>
<reference evidence="1" key="1">
    <citation type="submission" date="2022-11" db="EMBL/GenBank/DDBJ databases">
        <authorList>
            <person name="Hyden B.L."/>
            <person name="Feng K."/>
            <person name="Yates T."/>
            <person name="Jawdy S."/>
            <person name="Smart L.B."/>
            <person name="Muchero W."/>
        </authorList>
    </citation>
    <scope>NUCLEOTIDE SEQUENCE</scope>
    <source>
        <tissue evidence="1">Shoot tip</tissue>
    </source>
</reference>
<organism evidence="1 2">
    <name type="scientific">Salix koriyanagi</name>
    <dbReference type="NCBI Taxonomy" id="2511006"/>
    <lineage>
        <taxon>Eukaryota</taxon>
        <taxon>Viridiplantae</taxon>
        <taxon>Streptophyta</taxon>
        <taxon>Embryophyta</taxon>
        <taxon>Tracheophyta</taxon>
        <taxon>Spermatophyta</taxon>
        <taxon>Magnoliopsida</taxon>
        <taxon>eudicotyledons</taxon>
        <taxon>Gunneridae</taxon>
        <taxon>Pentapetalae</taxon>
        <taxon>rosids</taxon>
        <taxon>fabids</taxon>
        <taxon>Malpighiales</taxon>
        <taxon>Salicaceae</taxon>
        <taxon>Saliceae</taxon>
        <taxon>Salix</taxon>
    </lineage>
</organism>
<evidence type="ECO:0000313" key="2">
    <source>
        <dbReference type="Proteomes" id="UP001151752"/>
    </source>
</evidence>
<accession>A0A9Q0UN14</accession>
<sequence>MAPIKPTIRPGNFDMKKGMGSLVRPQQRISCDDEVRRVYKQSMPIRVNPVFFWQPGPRHVRTEKSHLIVRYGSTQHPDPTNHDMDFVLLLYSLASNRDIHSF</sequence>
<keyword evidence="2" id="KW-1185">Reference proteome</keyword>
<proteinExistence type="predicted"/>
<comment type="caution">
    <text evidence="1">The sequence shown here is derived from an EMBL/GenBank/DDBJ whole genome shotgun (WGS) entry which is preliminary data.</text>
</comment>
<dbReference type="Proteomes" id="UP001151752">
    <property type="component" value="Chromosome 7"/>
</dbReference>
<dbReference type="AlphaFoldDB" id="A0A9Q0UN14"/>
<gene>
    <name evidence="1" type="ORF">OIU74_004985</name>
</gene>
<name>A0A9Q0UN14_9ROSI</name>
<reference evidence="1" key="2">
    <citation type="journal article" date="2023" name="Int. J. Mol. Sci.">
        <title>De Novo Assembly and Annotation of 11 Diverse Shrub Willow (Salix) Genomes Reveals Novel Gene Organization in Sex-Linked Regions.</title>
        <authorList>
            <person name="Hyden B."/>
            <person name="Feng K."/>
            <person name="Yates T.B."/>
            <person name="Jawdy S."/>
            <person name="Cereghino C."/>
            <person name="Smart L.B."/>
            <person name="Muchero W."/>
        </authorList>
    </citation>
    <scope>NUCLEOTIDE SEQUENCE</scope>
    <source>
        <tissue evidence="1">Shoot tip</tissue>
    </source>
</reference>
<protein>
    <submittedName>
        <fullName evidence="1">Uncharacterized protein</fullName>
    </submittedName>
</protein>
<evidence type="ECO:0000313" key="1">
    <source>
        <dbReference type="EMBL" id="KAJ6733130.1"/>
    </source>
</evidence>